<dbReference type="EMBL" id="CP137757">
    <property type="protein sequence ID" value="WPF24858.1"/>
    <property type="molecule type" value="Genomic_DNA"/>
</dbReference>
<dbReference type="RefSeq" id="WP_204087642.1">
    <property type="nucleotide sequence ID" value="NZ_CP137757.1"/>
</dbReference>
<sequence>MTSPKNTTFDATYSERIKLLETDPEQYFAKYRWPRFDFSDDEKNQSVRRKKRW</sequence>
<protein>
    <submittedName>
        <fullName evidence="1">Uncharacterized protein</fullName>
    </submittedName>
</protein>
<evidence type="ECO:0000313" key="1">
    <source>
        <dbReference type="EMBL" id="WPF24858.1"/>
    </source>
</evidence>
<accession>A0AAU0PYD5</accession>
<evidence type="ECO:0000313" key="2">
    <source>
        <dbReference type="Proteomes" id="UP001174314"/>
    </source>
</evidence>
<organism evidence="1 2">
    <name type="scientific">Corynebacterium pseudokroppenstedtii</name>
    <dbReference type="NCBI Taxonomy" id="2804917"/>
    <lineage>
        <taxon>Bacteria</taxon>
        <taxon>Bacillati</taxon>
        <taxon>Actinomycetota</taxon>
        <taxon>Actinomycetes</taxon>
        <taxon>Mycobacteriales</taxon>
        <taxon>Corynebacteriaceae</taxon>
        <taxon>Corynebacterium</taxon>
    </lineage>
</organism>
<gene>
    <name evidence="1" type="ORF">Q0N40_10135</name>
</gene>
<dbReference type="KEGG" id="cpsk:Q0N40_10135"/>
<proteinExistence type="predicted"/>
<reference evidence="1 2" key="1">
    <citation type="submission" date="2023-10" db="EMBL/GenBank/DDBJ databases">
        <title>complete genome sequence of Corynebacterium pseudokroppenstedtii P15-C1.</title>
        <authorList>
            <person name="Bruggemann H."/>
            <person name="Poehlein A."/>
        </authorList>
    </citation>
    <scope>NUCLEOTIDE SEQUENCE [LARGE SCALE GENOMIC DNA]</scope>
    <source>
        <strain evidence="1 2">P15_C1</strain>
    </source>
</reference>
<dbReference type="AlphaFoldDB" id="A0AAU0PYD5"/>
<name>A0AAU0PYD5_9CORY</name>
<dbReference type="Proteomes" id="UP001174314">
    <property type="component" value="Chromosome"/>
</dbReference>
<keyword evidence="2" id="KW-1185">Reference proteome</keyword>